<dbReference type="InterPro" id="IPR011990">
    <property type="entry name" value="TPR-like_helical_dom_sf"/>
</dbReference>
<dbReference type="Gene3D" id="2.170.270.10">
    <property type="entry name" value="SET domain"/>
    <property type="match status" value="1"/>
</dbReference>
<dbReference type="PANTHER" id="PTHR47643">
    <property type="entry name" value="TPR DOMAIN PROTEIN (AFU_ORTHOLOGUE AFUA_5G12710)"/>
    <property type="match status" value="1"/>
</dbReference>
<evidence type="ECO:0000313" key="3">
    <source>
        <dbReference type="Proteomes" id="UP001489902"/>
    </source>
</evidence>
<dbReference type="PROSITE" id="PS50280">
    <property type="entry name" value="SET"/>
    <property type="match status" value="1"/>
</dbReference>
<organism evidence="2 3">
    <name type="scientific">Fusarium acuminatum</name>
    <dbReference type="NCBI Taxonomy" id="5515"/>
    <lineage>
        <taxon>Eukaryota</taxon>
        <taxon>Fungi</taxon>
        <taxon>Dikarya</taxon>
        <taxon>Ascomycota</taxon>
        <taxon>Pezizomycotina</taxon>
        <taxon>Sordariomycetes</taxon>
        <taxon>Hypocreomycetidae</taxon>
        <taxon>Hypocreales</taxon>
        <taxon>Nectriaceae</taxon>
        <taxon>Fusarium</taxon>
        <taxon>Fusarium tricinctum species complex</taxon>
    </lineage>
</organism>
<feature type="domain" description="SET" evidence="1">
    <location>
        <begin position="303"/>
        <end position="394"/>
    </location>
</feature>
<dbReference type="SUPFAM" id="SSF82199">
    <property type="entry name" value="SET domain"/>
    <property type="match status" value="1"/>
</dbReference>
<proteinExistence type="predicted"/>
<dbReference type="InterPro" id="IPR001214">
    <property type="entry name" value="SET_dom"/>
</dbReference>
<name>A0ABZ2XDT7_9HYPO</name>
<evidence type="ECO:0000313" key="2">
    <source>
        <dbReference type="EMBL" id="WZH49904.1"/>
    </source>
</evidence>
<dbReference type="InterPro" id="IPR046341">
    <property type="entry name" value="SET_dom_sf"/>
</dbReference>
<accession>A0ABZ2XDT7</accession>
<dbReference type="Gene3D" id="1.25.40.10">
    <property type="entry name" value="Tetratricopeptide repeat domain"/>
    <property type="match status" value="1"/>
</dbReference>
<dbReference type="EMBL" id="CP151266">
    <property type="protein sequence ID" value="WZH49904.1"/>
    <property type="molecule type" value="Genomic_DNA"/>
</dbReference>
<dbReference type="PANTHER" id="PTHR47643:SF2">
    <property type="entry name" value="TPR DOMAIN PROTEIN (AFU_ORTHOLOGUE AFUA_5G12710)"/>
    <property type="match status" value="1"/>
</dbReference>
<dbReference type="Proteomes" id="UP001489902">
    <property type="component" value="Chromosome 7"/>
</dbReference>
<sequence length="539" mass="61919">MLKRIEDFANEAAKRKGQIVYDLPPAPIVVQTFMMNLMAKGYLGSSTENITVPITQIPEPYAPCTLPAQDLKPITISKMRLEAHHRGSKVLLRVLTPPDRINAVMVIVEDEEETAILLQTYQQPQEELVPCAEAFIPNRICIIKEPFLKQTIDGPYSLRVDHPSDIIWLDENDQRIPAKWRNIKNRIPNSSQGHREQGNTCVTNKDWAAAHRLYSWAIETAKTPDEEQRAYLNRSLTNFKLDRPAKALQDAARGHDPKAPNDRTLFRESRALYELGRFEECVKKLQVLKNAFPDNEVAELELQRVYLRIYEQKTGSFMVEKIISINAFGSPRTNQKDTIDMKETLFSTSGIWLLASRINHSCSGNCRRSFIGDMQIIRATQDVAAGTELLFFYHPPNALELYEEVQKKLQPWDFVCDCEMCKERKKTPASVLERREECYKDLMNHTRDLTNFDAAKANRLQRGVEKTYNGKPAKKVRMELAEVYAALGSRYRVDNKPAESVAYYAHNPQLYQKARYYAQVSYSMIVGEGASIWDVFTDW</sequence>
<dbReference type="InterPro" id="IPR053209">
    <property type="entry name" value="Gramillin-biosynth_MTr"/>
</dbReference>
<dbReference type="SUPFAM" id="SSF48452">
    <property type="entry name" value="TPR-like"/>
    <property type="match status" value="1"/>
</dbReference>
<dbReference type="CDD" id="cd20071">
    <property type="entry name" value="SET_SMYD"/>
    <property type="match status" value="1"/>
</dbReference>
<dbReference type="Pfam" id="PF00856">
    <property type="entry name" value="SET"/>
    <property type="match status" value="1"/>
</dbReference>
<reference evidence="2 3" key="1">
    <citation type="submission" date="2024-04" db="EMBL/GenBank/DDBJ databases">
        <title>Complete genome sequence of Fusarium acuminatum.</title>
        <authorList>
            <person name="Lan B."/>
        </authorList>
    </citation>
    <scope>NUCLEOTIDE SEQUENCE [LARGE SCALE GENOMIC DNA]</scope>
    <source>
        <strain evidence="2">1A</strain>
    </source>
</reference>
<protein>
    <recommendedName>
        <fullName evidence="1">SET domain-containing protein</fullName>
    </recommendedName>
</protein>
<gene>
    <name evidence="2" type="ORF">QYS62_011126</name>
</gene>
<evidence type="ECO:0000259" key="1">
    <source>
        <dbReference type="PROSITE" id="PS50280"/>
    </source>
</evidence>
<keyword evidence="3" id="KW-1185">Reference proteome</keyword>